<proteinExistence type="predicted"/>
<reference evidence="2 3" key="1">
    <citation type="submission" date="2023-01" db="EMBL/GenBank/DDBJ databases">
        <title>Novel diversity within Roseofilum (Cyanobacteria; Desertifilaceae) from marine benthic mats with descriptions of four novel species.</title>
        <authorList>
            <person name="Wang Y."/>
            <person name="Berthold D.E."/>
            <person name="Hu J."/>
            <person name="Lefler F.W."/>
            <person name="Laughinghouse H.D. IV."/>
        </authorList>
    </citation>
    <scope>NUCLEOTIDE SEQUENCE [LARGE SCALE GENOMIC DNA]</scope>
    <source>
        <strain evidence="2 3">BLCC-M143</strain>
    </source>
</reference>
<dbReference type="Pfam" id="PF13239">
    <property type="entry name" value="2TM"/>
    <property type="match status" value="1"/>
</dbReference>
<evidence type="ECO:0000313" key="2">
    <source>
        <dbReference type="EMBL" id="MDJ1185100.1"/>
    </source>
</evidence>
<evidence type="ECO:0000313" key="3">
    <source>
        <dbReference type="Proteomes" id="UP001232992"/>
    </source>
</evidence>
<dbReference type="InterPro" id="IPR025698">
    <property type="entry name" value="2TM_dom"/>
</dbReference>
<protein>
    <submittedName>
        <fullName evidence="2">2TM domain-containing protein</fullName>
    </submittedName>
</protein>
<organism evidence="2 3">
    <name type="scientific">Roseofilum casamattae BLCC-M143</name>
    <dbReference type="NCBI Taxonomy" id="3022442"/>
    <lineage>
        <taxon>Bacteria</taxon>
        <taxon>Bacillati</taxon>
        <taxon>Cyanobacteriota</taxon>
        <taxon>Cyanophyceae</taxon>
        <taxon>Desertifilales</taxon>
        <taxon>Desertifilaceae</taxon>
        <taxon>Roseofilum</taxon>
        <taxon>Roseofilum casamattae</taxon>
    </lineage>
</organism>
<sequence>MSGSSTSTSRSYRQEDMQQILNLAISRKDPLEEFSYDQLLEIAIELDIPPEELQAAEQQWLEKQGKLEHQKQFDMQRFQSLKKEAGKYAIANTFLVLINVVSVGTLSWSLYVVLGWGLALGLKTWNTYQMTDDEYEQAFQKWYNRNQLKQAAEKTWQKISQFLWD</sequence>
<dbReference type="EMBL" id="JAQOSQ010000026">
    <property type="protein sequence ID" value="MDJ1185100.1"/>
    <property type="molecule type" value="Genomic_DNA"/>
</dbReference>
<dbReference type="Proteomes" id="UP001232992">
    <property type="component" value="Unassembled WGS sequence"/>
</dbReference>
<comment type="caution">
    <text evidence="2">The sequence shown here is derived from an EMBL/GenBank/DDBJ whole genome shotgun (WGS) entry which is preliminary data.</text>
</comment>
<name>A0ABT7C0W7_9CYAN</name>
<evidence type="ECO:0000259" key="1">
    <source>
        <dbReference type="Pfam" id="PF13239"/>
    </source>
</evidence>
<keyword evidence="3" id="KW-1185">Reference proteome</keyword>
<accession>A0ABT7C0W7</accession>
<dbReference type="RefSeq" id="WP_283759750.1">
    <property type="nucleotide sequence ID" value="NZ_JAQOSQ010000026.1"/>
</dbReference>
<feature type="domain" description="2TM" evidence="1">
    <location>
        <begin position="70"/>
        <end position="149"/>
    </location>
</feature>
<gene>
    <name evidence="2" type="ORF">PMH09_18085</name>
</gene>